<keyword evidence="2" id="KW-0238">DNA-binding</keyword>
<evidence type="ECO:0000259" key="1">
    <source>
        <dbReference type="SMART" id="SM00421"/>
    </source>
</evidence>
<dbReference type="EMBL" id="JBEWTB010000002">
    <property type="protein sequence ID" value="MET4759316.1"/>
    <property type="molecule type" value="Genomic_DNA"/>
</dbReference>
<keyword evidence="3" id="KW-1185">Reference proteome</keyword>
<evidence type="ECO:0000313" key="3">
    <source>
        <dbReference type="Proteomes" id="UP001549366"/>
    </source>
</evidence>
<dbReference type="Proteomes" id="UP001549366">
    <property type="component" value="Unassembled WGS sequence"/>
</dbReference>
<accession>A0ABV2SPT9</accession>
<dbReference type="InterPro" id="IPR036388">
    <property type="entry name" value="WH-like_DNA-bd_sf"/>
</dbReference>
<dbReference type="RefSeq" id="WP_354016506.1">
    <property type="nucleotide sequence ID" value="NZ_JBEWTB010000002.1"/>
</dbReference>
<dbReference type="GO" id="GO:0003677">
    <property type="term" value="F:DNA binding"/>
    <property type="evidence" value="ECO:0007669"/>
    <property type="project" value="UniProtKB-KW"/>
</dbReference>
<dbReference type="SUPFAM" id="SSF46894">
    <property type="entry name" value="C-terminal effector domain of the bipartite response regulators"/>
    <property type="match status" value="1"/>
</dbReference>
<dbReference type="Gene3D" id="1.10.10.10">
    <property type="entry name" value="Winged helix-like DNA-binding domain superfamily/Winged helix DNA-binding domain"/>
    <property type="match status" value="1"/>
</dbReference>
<evidence type="ECO:0000313" key="2">
    <source>
        <dbReference type="EMBL" id="MET4759316.1"/>
    </source>
</evidence>
<proteinExistence type="predicted"/>
<name>A0ABV2SPT9_9GAMM</name>
<dbReference type="SMART" id="SM00421">
    <property type="entry name" value="HTH_LUXR"/>
    <property type="match status" value="1"/>
</dbReference>
<sequence length="273" mass="31633">MFDYLPQNNKRIFSSITRKDSHSVMEKARSVISHYRALMEYHPQDVWDIMDTQNRFAYANKNLNKVVGLNKKYDFEGRHMTEPPAACYDVCATDFVEQNHHCLQERKAIEVLDIHPSKDSEWFVYIFRKTPIFLLDNEIITPSDVRATDAEIVGTLHQGRDVLDYWKDGVMGLQRLYNYFTGKSDISIIHQRPADLTDPIAEVLFLLLCGRKVKEIARILNITERAARSRVEMLKIKLGVRRLPDIVEAAIAKGYHQHLPSRFTGKQISIILS</sequence>
<dbReference type="InterPro" id="IPR000792">
    <property type="entry name" value="Tscrpt_reg_LuxR_C"/>
</dbReference>
<comment type="caution">
    <text evidence="2">The sequence shown here is derived from an EMBL/GenBank/DDBJ whole genome shotgun (WGS) entry which is preliminary data.</text>
</comment>
<feature type="domain" description="HTH luxR-type" evidence="1">
    <location>
        <begin position="193"/>
        <end position="250"/>
    </location>
</feature>
<dbReference type="InterPro" id="IPR016032">
    <property type="entry name" value="Sig_transdc_resp-reg_C-effctor"/>
</dbReference>
<reference evidence="2 3" key="1">
    <citation type="submission" date="2024-06" db="EMBL/GenBank/DDBJ databases">
        <title>Genomic Encyclopedia of Type Strains, Phase V (KMG-V): Genome sequencing to study the core and pangenomes of soil and plant-associated prokaryotes.</title>
        <authorList>
            <person name="Whitman W."/>
        </authorList>
    </citation>
    <scope>NUCLEOTIDE SEQUENCE [LARGE SCALE GENOMIC DNA]</scope>
    <source>
        <strain evidence="2 3">NE40</strain>
    </source>
</reference>
<gene>
    <name evidence="2" type="ORF">V5J35_004508</name>
</gene>
<protein>
    <submittedName>
        <fullName evidence="2">DNA-binding CsgD family transcriptional regulator</fullName>
    </submittedName>
</protein>
<organism evidence="2 3">
    <name type="scientific">Endozoicomonas lisbonensis</name>
    <dbReference type="NCBI Taxonomy" id="3120522"/>
    <lineage>
        <taxon>Bacteria</taxon>
        <taxon>Pseudomonadati</taxon>
        <taxon>Pseudomonadota</taxon>
        <taxon>Gammaproteobacteria</taxon>
        <taxon>Oceanospirillales</taxon>
        <taxon>Endozoicomonadaceae</taxon>
        <taxon>Endozoicomonas</taxon>
    </lineage>
</organism>